<dbReference type="EMBL" id="VSWD01000006">
    <property type="protein sequence ID" value="KAK3099680.1"/>
    <property type="molecule type" value="Genomic_DNA"/>
</dbReference>
<evidence type="ECO:0000256" key="4">
    <source>
        <dbReference type="ARBA" id="ARBA00023004"/>
    </source>
</evidence>
<feature type="chain" id="PRO_5041681790" evidence="6">
    <location>
        <begin position="21"/>
        <end position="532"/>
    </location>
</feature>
<dbReference type="GO" id="GO:0016121">
    <property type="term" value="P:carotene catabolic process"/>
    <property type="evidence" value="ECO:0007669"/>
    <property type="project" value="TreeGrafter"/>
</dbReference>
<evidence type="ECO:0000313" key="7">
    <source>
        <dbReference type="EMBL" id="KAK3099680.1"/>
    </source>
</evidence>
<feature type="signal peptide" evidence="6">
    <location>
        <begin position="1"/>
        <end position="20"/>
    </location>
</feature>
<reference evidence="7" key="1">
    <citation type="submission" date="2019-08" db="EMBL/GenBank/DDBJ databases">
        <title>The improved chromosome-level genome for the pearl oyster Pinctada fucata martensii using PacBio sequencing and Hi-C.</title>
        <authorList>
            <person name="Zheng Z."/>
        </authorList>
    </citation>
    <scope>NUCLEOTIDE SEQUENCE</scope>
    <source>
        <strain evidence="7">ZZ-2019</strain>
        <tissue evidence="7">Adductor muscle</tissue>
    </source>
</reference>
<keyword evidence="2 5" id="KW-0479">Metal-binding</keyword>
<dbReference type="Proteomes" id="UP001186944">
    <property type="component" value="Unassembled WGS sequence"/>
</dbReference>
<accession>A0AA89BZ10</accession>
<evidence type="ECO:0000256" key="6">
    <source>
        <dbReference type="SAM" id="SignalP"/>
    </source>
</evidence>
<evidence type="ECO:0000313" key="8">
    <source>
        <dbReference type="Proteomes" id="UP001186944"/>
    </source>
</evidence>
<comment type="caution">
    <text evidence="7">The sequence shown here is derived from an EMBL/GenBank/DDBJ whole genome shotgun (WGS) entry which is preliminary data.</text>
</comment>
<name>A0AA89BZ10_PINIB</name>
<keyword evidence="6" id="KW-0732">Signal</keyword>
<dbReference type="GO" id="GO:0010436">
    <property type="term" value="F:carotenoid dioxygenase activity"/>
    <property type="evidence" value="ECO:0007669"/>
    <property type="project" value="TreeGrafter"/>
</dbReference>
<feature type="binding site" evidence="5">
    <location>
        <position position="526"/>
    </location>
    <ligand>
        <name>Fe cation</name>
        <dbReference type="ChEBI" id="CHEBI:24875"/>
        <note>catalytic</note>
    </ligand>
</feature>
<dbReference type="GO" id="GO:0003834">
    <property type="term" value="F:beta-carotene 15,15'-dioxygenase activity"/>
    <property type="evidence" value="ECO:0007669"/>
    <property type="project" value="TreeGrafter"/>
</dbReference>
<gene>
    <name evidence="7" type="ORF">FSP39_007943</name>
</gene>
<dbReference type="PANTHER" id="PTHR10543:SF24">
    <property type="entry name" value="CAROTENOID ISOMEROOXYGENASE"/>
    <property type="match status" value="1"/>
</dbReference>
<dbReference type="GO" id="GO:0042574">
    <property type="term" value="P:retinal metabolic process"/>
    <property type="evidence" value="ECO:0007669"/>
    <property type="project" value="TreeGrafter"/>
</dbReference>
<evidence type="ECO:0000256" key="1">
    <source>
        <dbReference type="ARBA" id="ARBA00006787"/>
    </source>
</evidence>
<dbReference type="InterPro" id="IPR004294">
    <property type="entry name" value="Carotenoid_Oase"/>
</dbReference>
<dbReference type="Pfam" id="PF03055">
    <property type="entry name" value="RPE65"/>
    <property type="match status" value="1"/>
</dbReference>
<comment type="similarity">
    <text evidence="1">Belongs to the carotenoid oxygenase family.</text>
</comment>
<dbReference type="PANTHER" id="PTHR10543">
    <property type="entry name" value="BETA-CAROTENE DIOXYGENASE"/>
    <property type="match status" value="1"/>
</dbReference>
<keyword evidence="4 5" id="KW-0408">Iron</keyword>
<feature type="binding site" evidence="5">
    <location>
        <position position="271"/>
    </location>
    <ligand>
        <name>Fe cation</name>
        <dbReference type="ChEBI" id="CHEBI:24875"/>
        <note>catalytic</note>
    </ligand>
</feature>
<evidence type="ECO:0000256" key="5">
    <source>
        <dbReference type="PIRSR" id="PIRSR604294-1"/>
    </source>
</evidence>
<dbReference type="GO" id="GO:0046872">
    <property type="term" value="F:metal ion binding"/>
    <property type="evidence" value="ECO:0007669"/>
    <property type="project" value="UniProtKB-KW"/>
</dbReference>
<keyword evidence="8" id="KW-1185">Reference proteome</keyword>
<keyword evidence="3" id="KW-0560">Oxidoreductase</keyword>
<feature type="binding site" evidence="5">
    <location>
        <position position="336"/>
    </location>
    <ligand>
        <name>Fe cation</name>
        <dbReference type="ChEBI" id="CHEBI:24875"/>
        <note>catalytic</note>
    </ligand>
</feature>
<evidence type="ECO:0000256" key="2">
    <source>
        <dbReference type="ARBA" id="ARBA00022723"/>
    </source>
</evidence>
<evidence type="ECO:0000256" key="3">
    <source>
        <dbReference type="ARBA" id="ARBA00023002"/>
    </source>
</evidence>
<sequence>MTVLNILLILLFSIILRSDAKLESKVGEDPGFELYCGQSNVEEYENHPIQFENVLPNWIKGSLVSCDLRQLNVFVLKIRNGPGRFEVGTRKMGNLFDGFAKLAKWTFPGNGSAYFSTKFLRSSFFNDSMAINDIAPYMTMSPVTPPFTVEQTLQSLQHGMDNPNVNIYNFTLDSVALNDMWILYTFDPKSLTLQQKVNAELPDAKLGFPFTSPISSAHPLPEPNTNNHLTFVGSLALIPRLKHKLSLIRVKSSNEREMIAQWSVDNMSYMHSFSVTEKYALFLASPYYYEVKEMLTHLDVAKSMKWFPDQPSLIYVVELYTGRVHTFKTEAMFSMHHINAFDIDQDHIAMDVVAFKEAGVFSSVSLNVLRNQTLRNAVTLKSQVKRYVLNFKDNTVDIVTFPDSQKIPFASRIGVPTINENYRSKKYCFAYGLVMKMDGVNYANMSVAKKDLCGNSTDKAWFLKNHYLTEAWFVPNPEGTEEDDGYLMLPALDGDNRKSFLAILDAKTMNLINKADLPTTVPFNFHGRLFDV</sequence>
<dbReference type="AlphaFoldDB" id="A0AA89BZ10"/>
<organism evidence="7 8">
    <name type="scientific">Pinctada imbricata</name>
    <name type="common">Atlantic pearl-oyster</name>
    <name type="synonym">Pinctada martensii</name>
    <dbReference type="NCBI Taxonomy" id="66713"/>
    <lineage>
        <taxon>Eukaryota</taxon>
        <taxon>Metazoa</taxon>
        <taxon>Spiralia</taxon>
        <taxon>Lophotrochozoa</taxon>
        <taxon>Mollusca</taxon>
        <taxon>Bivalvia</taxon>
        <taxon>Autobranchia</taxon>
        <taxon>Pteriomorphia</taxon>
        <taxon>Pterioida</taxon>
        <taxon>Pterioidea</taxon>
        <taxon>Pteriidae</taxon>
        <taxon>Pinctada</taxon>
    </lineage>
</organism>
<protein>
    <submittedName>
        <fullName evidence="7">Uncharacterized protein</fullName>
    </submittedName>
</protein>
<proteinExistence type="inferred from homology"/>
<comment type="cofactor">
    <cofactor evidence="5">
        <name>Fe(2+)</name>
        <dbReference type="ChEBI" id="CHEBI:29033"/>
    </cofactor>
    <text evidence="5">Binds 1 Fe(2+) ion per subunit.</text>
</comment>
<feature type="binding site" evidence="5">
    <location>
        <position position="218"/>
    </location>
    <ligand>
        <name>Fe cation</name>
        <dbReference type="ChEBI" id="CHEBI:24875"/>
        <note>catalytic</note>
    </ligand>
</feature>